<dbReference type="Proteomes" id="UP000837803">
    <property type="component" value="Unassembled WGS sequence"/>
</dbReference>
<organism evidence="2 3">
    <name type="scientific">Neolewinella maritima</name>
    <dbReference type="NCBI Taxonomy" id="1383882"/>
    <lineage>
        <taxon>Bacteria</taxon>
        <taxon>Pseudomonadati</taxon>
        <taxon>Bacteroidota</taxon>
        <taxon>Saprospiria</taxon>
        <taxon>Saprospirales</taxon>
        <taxon>Lewinellaceae</taxon>
        <taxon>Neolewinella</taxon>
    </lineage>
</organism>
<keyword evidence="1" id="KW-0732">Signal</keyword>
<comment type="caution">
    <text evidence="2">The sequence shown here is derived from an EMBL/GenBank/DDBJ whole genome shotgun (WGS) entry which is preliminary data.</text>
</comment>
<protein>
    <recommendedName>
        <fullName evidence="4">Glycosyl hydrolase family 71</fullName>
    </recommendedName>
</protein>
<reference evidence="2" key="1">
    <citation type="submission" date="2021-12" db="EMBL/GenBank/DDBJ databases">
        <authorList>
            <person name="Rodrigo-Torres L."/>
            <person name="Arahal R. D."/>
            <person name="Lucena T."/>
        </authorList>
    </citation>
    <scope>NUCLEOTIDE SEQUENCE</scope>
    <source>
        <strain evidence="2">CECT 8419</strain>
    </source>
</reference>
<evidence type="ECO:0000313" key="2">
    <source>
        <dbReference type="EMBL" id="CAH1001849.1"/>
    </source>
</evidence>
<sequence length="593" mass="67490">MRYLLVYIVLSAGVLHGQSPTTWAATDALGRELPLHELTGPLRPDRTVGIFYFTWLGAHGYDAHTSPLPDEGVMPLSDTADYRSPYDISTILWENLDDPQYGPDLAFHHWGESVFGYYLSDDDWVIAKHAQLLGDAGVDVIVLDVTNAVLYLPQARRICTVFARLQAIGWDVPQLAFLTNSRHVETTARLYQEFYAKQYYPDLWFEWKGKPLLMGNPEGLSAEIQDFFTFRRSWAWTEGQEWFGDGQDKWPWIDHYPQNYGWHDSPDVPEQIAVASAQHPVSNIGRSFHDGRQPAPDSIDSGAGLFFAEQWRRALEVDPEFVFITGWNEWVAMRFTDGKARMIMGQPVAKGETYFVDQYNAEFSRDIEPVRGAFGDNYYYQMVDGIRRYKGTAAPVRDTTHHTIVLDGEFADWDAVRSVYYDHAGDIAPRNHPGWGSAGPYTNRSGRHDLLETRVAEDRENLYVYLRFTPAAPLTTLPDDLQLLLDTDPSTTHALGYDYRLLAGAAAGVMLLQRSRSGDSDWTWETVGEVPVRLSPYGELELRLPRTQLSLGETLQFKWTDKVGLDGDAMRLYSYGDTAPNARFKYVYYPTPR</sequence>
<dbReference type="Gene3D" id="3.20.20.80">
    <property type="entry name" value="Glycosidases"/>
    <property type="match status" value="1"/>
</dbReference>
<feature type="chain" id="PRO_5046686810" description="Glycosyl hydrolase family 71" evidence="1">
    <location>
        <begin position="25"/>
        <end position="593"/>
    </location>
</feature>
<gene>
    <name evidence="2" type="ORF">LEM8419_02757</name>
</gene>
<name>A0ABM9B3H5_9BACT</name>
<evidence type="ECO:0008006" key="4">
    <source>
        <dbReference type="Google" id="ProtNLM"/>
    </source>
</evidence>
<dbReference type="RefSeq" id="WP_238751706.1">
    <property type="nucleotide sequence ID" value="NZ_CAKLPZ010000003.1"/>
</dbReference>
<accession>A0ABM9B3H5</accession>
<keyword evidence="3" id="KW-1185">Reference proteome</keyword>
<proteinExistence type="predicted"/>
<evidence type="ECO:0000313" key="3">
    <source>
        <dbReference type="Proteomes" id="UP000837803"/>
    </source>
</evidence>
<dbReference type="EMBL" id="CAKLPZ010000003">
    <property type="protein sequence ID" value="CAH1001849.1"/>
    <property type="molecule type" value="Genomic_DNA"/>
</dbReference>
<feature type="signal peptide" evidence="1">
    <location>
        <begin position="1"/>
        <end position="24"/>
    </location>
</feature>
<evidence type="ECO:0000256" key="1">
    <source>
        <dbReference type="SAM" id="SignalP"/>
    </source>
</evidence>